<dbReference type="InterPro" id="IPR013783">
    <property type="entry name" value="Ig-like_fold"/>
</dbReference>
<evidence type="ECO:0000259" key="8">
    <source>
        <dbReference type="PROSITE" id="PS50835"/>
    </source>
</evidence>
<evidence type="ECO:0000256" key="5">
    <source>
        <dbReference type="ARBA" id="ARBA00023157"/>
    </source>
</evidence>
<name>A0A3M7SNV3_BRAPC</name>
<dbReference type="EMBL" id="REGN01001047">
    <property type="protein sequence ID" value="RNA37419.1"/>
    <property type="molecule type" value="Genomic_DNA"/>
</dbReference>
<evidence type="ECO:0000256" key="6">
    <source>
        <dbReference type="ARBA" id="ARBA00023319"/>
    </source>
</evidence>
<dbReference type="InterPro" id="IPR003599">
    <property type="entry name" value="Ig_sub"/>
</dbReference>
<dbReference type="Pfam" id="PF00041">
    <property type="entry name" value="fn3"/>
    <property type="match status" value="3"/>
</dbReference>
<comment type="subcellular location">
    <subcellularLocation>
        <location evidence="1">Cytoplasm</location>
    </subcellularLocation>
</comment>
<keyword evidence="4" id="KW-0677">Repeat</keyword>
<comment type="caution">
    <text evidence="10">The sequence shown here is derived from an EMBL/GenBank/DDBJ whole genome shotgun (WGS) entry which is preliminary data.</text>
</comment>
<dbReference type="PROSITE" id="PS50835">
    <property type="entry name" value="IG_LIKE"/>
    <property type="match status" value="1"/>
</dbReference>
<evidence type="ECO:0000256" key="7">
    <source>
        <dbReference type="SAM" id="MobiDB-lite"/>
    </source>
</evidence>
<dbReference type="SMART" id="SM00060">
    <property type="entry name" value="FN3"/>
    <property type="match status" value="3"/>
</dbReference>
<dbReference type="InterPro" id="IPR007110">
    <property type="entry name" value="Ig-like_dom"/>
</dbReference>
<evidence type="ECO:0000256" key="3">
    <source>
        <dbReference type="ARBA" id="ARBA00022490"/>
    </source>
</evidence>
<dbReference type="InterPro" id="IPR003961">
    <property type="entry name" value="FN3_dom"/>
</dbReference>
<feature type="domain" description="Ig-like" evidence="8">
    <location>
        <begin position="186"/>
        <end position="274"/>
    </location>
</feature>
<keyword evidence="11" id="KW-1185">Reference proteome</keyword>
<feature type="compositionally biased region" description="Basic and acidic residues" evidence="7">
    <location>
        <begin position="487"/>
        <end position="499"/>
    </location>
</feature>
<dbReference type="PANTHER" id="PTHR14340">
    <property type="entry name" value="MICROFIBRIL-ASSOCIATED GLYCOPROTEIN 3"/>
    <property type="match status" value="1"/>
</dbReference>
<evidence type="ECO:0000259" key="9">
    <source>
        <dbReference type="PROSITE" id="PS50853"/>
    </source>
</evidence>
<dbReference type="InterPro" id="IPR013098">
    <property type="entry name" value="Ig_I-set"/>
</dbReference>
<evidence type="ECO:0000313" key="11">
    <source>
        <dbReference type="Proteomes" id="UP000276133"/>
    </source>
</evidence>
<protein>
    <submittedName>
        <fullName evidence="10">Twitchin-like isoform X2</fullName>
    </submittedName>
</protein>
<keyword evidence="5" id="KW-1015">Disulfide bond</keyword>
<keyword evidence="3" id="KW-0963">Cytoplasm</keyword>
<dbReference type="InterPro" id="IPR036179">
    <property type="entry name" value="Ig-like_dom_sf"/>
</dbReference>
<dbReference type="SMART" id="SM00409">
    <property type="entry name" value="IG"/>
    <property type="match status" value="2"/>
</dbReference>
<dbReference type="InterPro" id="IPR036116">
    <property type="entry name" value="FN3_sf"/>
</dbReference>
<organism evidence="10 11">
    <name type="scientific">Brachionus plicatilis</name>
    <name type="common">Marine rotifer</name>
    <name type="synonym">Brachionus muelleri</name>
    <dbReference type="NCBI Taxonomy" id="10195"/>
    <lineage>
        <taxon>Eukaryota</taxon>
        <taxon>Metazoa</taxon>
        <taxon>Spiralia</taxon>
        <taxon>Gnathifera</taxon>
        <taxon>Rotifera</taxon>
        <taxon>Eurotatoria</taxon>
        <taxon>Monogononta</taxon>
        <taxon>Pseudotrocha</taxon>
        <taxon>Ploima</taxon>
        <taxon>Brachionidae</taxon>
        <taxon>Brachionus</taxon>
    </lineage>
</organism>
<feature type="domain" description="Fibronectin type-III" evidence="9">
    <location>
        <begin position="86"/>
        <end position="180"/>
    </location>
</feature>
<dbReference type="PRINTS" id="PR00014">
    <property type="entry name" value="FNTYPEIII"/>
</dbReference>
<dbReference type="PANTHER" id="PTHR14340:SF9">
    <property type="entry name" value="FIBRONECTIN TYPE-III DOMAIN-CONTAINING PROTEIN"/>
    <property type="match status" value="1"/>
</dbReference>
<accession>A0A3M7SNV3</accession>
<dbReference type="OrthoDB" id="504170at2759"/>
<dbReference type="SUPFAM" id="SSF49265">
    <property type="entry name" value="Fibronectin type III"/>
    <property type="match status" value="2"/>
</dbReference>
<comment type="similarity">
    <text evidence="2">Belongs to the protein kinase superfamily. CAMK Ser/Thr protein kinase family.</text>
</comment>
<dbReference type="Pfam" id="PF07679">
    <property type="entry name" value="I-set"/>
    <property type="match status" value="2"/>
</dbReference>
<sequence>MWKAPLDDGGNRVTGYLIEKRDCSKGKDNWLPYTDQCKDTFVTIQGLNENSEYEFRVMAVNQNGASKTLVTSQSFVIKLPFGVPQAPGEPQVNEIGNDFVTLSWSKPAHNGGAITGYWVEKKEKQSEKWIKCNLSAIQTTWCNIPNLIEDKSYEFRVFAENEAGLSEPSLGSKLVHIKDPHAAQSPEFTAKMSDTDAADGKTAYFECQISGTPAPSVSFYRGTKELFDSSKYKISHEEDKYILAIHSVTLDDEDEYSVKAKNKGGSRMCRANLTVKAAPKIKLPERYKSTVMFEKDEQVTIKIPYTGNPQPTATWYKNNEEIKDSAGYSCEISNHYVTLKMNKPSHNQSGDYRLKLSNALGSDTVEIKIVIADVPEPPRFLVVESVHDESISISWKAPENDRGSVITNYIVERLDYSYTVKLNESEQNVKPVSELWTRCSMAKRTHFTDETVRSMHKYQYRVIAQNMQGRSAPCEPTSVITTPAPENRLRGKKWYEDKTGKRRRGRDGLAPSDY</sequence>
<dbReference type="FunFam" id="2.60.40.10:FF:000031">
    <property type="entry name" value="Myosin-binding protein C, slow type"/>
    <property type="match status" value="1"/>
</dbReference>
<evidence type="ECO:0000256" key="4">
    <source>
        <dbReference type="ARBA" id="ARBA00022737"/>
    </source>
</evidence>
<proteinExistence type="inferred from homology"/>
<feature type="region of interest" description="Disordered" evidence="7">
    <location>
        <begin position="471"/>
        <end position="514"/>
    </location>
</feature>
<dbReference type="Proteomes" id="UP000276133">
    <property type="component" value="Unassembled WGS sequence"/>
</dbReference>
<keyword evidence="6" id="KW-0393">Immunoglobulin domain</keyword>
<feature type="domain" description="Fibronectin type-III" evidence="9">
    <location>
        <begin position="377"/>
        <end position="485"/>
    </location>
</feature>
<dbReference type="SUPFAM" id="SSF48726">
    <property type="entry name" value="Immunoglobulin"/>
    <property type="match status" value="2"/>
</dbReference>
<gene>
    <name evidence="10" type="ORF">BpHYR1_054586</name>
</gene>
<evidence type="ECO:0000313" key="10">
    <source>
        <dbReference type="EMBL" id="RNA37419.1"/>
    </source>
</evidence>
<dbReference type="AlphaFoldDB" id="A0A3M7SNV3"/>
<dbReference type="FunFam" id="2.60.40.10:FF:000147">
    <property type="entry name" value="Myosin light chain kinase"/>
    <property type="match status" value="1"/>
</dbReference>
<feature type="non-terminal residue" evidence="10">
    <location>
        <position position="514"/>
    </location>
</feature>
<reference evidence="10 11" key="1">
    <citation type="journal article" date="2018" name="Sci. Rep.">
        <title>Genomic signatures of local adaptation to the degree of environmental predictability in rotifers.</title>
        <authorList>
            <person name="Franch-Gras L."/>
            <person name="Hahn C."/>
            <person name="Garcia-Roger E.M."/>
            <person name="Carmona M.J."/>
            <person name="Serra M."/>
            <person name="Gomez A."/>
        </authorList>
    </citation>
    <scope>NUCLEOTIDE SEQUENCE [LARGE SCALE GENOMIC DNA]</scope>
    <source>
        <strain evidence="10">HYR1</strain>
    </source>
</reference>
<dbReference type="STRING" id="10195.A0A3M7SNV3"/>
<feature type="domain" description="Fibronectin type-III" evidence="9">
    <location>
        <begin position="1"/>
        <end position="80"/>
    </location>
</feature>
<dbReference type="CDD" id="cd00063">
    <property type="entry name" value="FN3"/>
    <property type="match status" value="3"/>
</dbReference>
<evidence type="ECO:0000256" key="1">
    <source>
        <dbReference type="ARBA" id="ARBA00004496"/>
    </source>
</evidence>
<dbReference type="GO" id="GO:0005737">
    <property type="term" value="C:cytoplasm"/>
    <property type="evidence" value="ECO:0007669"/>
    <property type="project" value="UniProtKB-SubCell"/>
</dbReference>
<dbReference type="PROSITE" id="PS50853">
    <property type="entry name" value="FN3"/>
    <property type="match status" value="3"/>
</dbReference>
<dbReference type="FunFam" id="2.60.40.10:FF:000127">
    <property type="entry name" value="titin isoform X1"/>
    <property type="match status" value="1"/>
</dbReference>
<evidence type="ECO:0000256" key="2">
    <source>
        <dbReference type="ARBA" id="ARBA00006692"/>
    </source>
</evidence>
<dbReference type="Gene3D" id="2.60.40.10">
    <property type="entry name" value="Immunoglobulins"/>
    <property type="match status" value="5"/>
</dbReference>